<evidence type="ECO:0000313" key="2">
    <source>
        <dbReference type="EMBL" id="CAH1998068.1"/>
    </source>
</evidence>
<keyword evidence="3" id="KW-1185">Reference proteome</keyword>
<gene>
    <name evidence="2" type="ORF">ACAOBT_LOCUS24124</name>
</gene>
<reference evidence="2" key="1">
    <citation type="submission" date="2022-03" db="EMBL/GenBank/DDBJ databases">
        <authorList>
            <person name="Sayadi A."/>
        </authorList>
    </citation>
    <scope>NUCLEOTIDE SEQUENCE</scope>
</reference>
<dbReference type="Proteomes" id="UP001152888">
    <property type="component" value="Unassembled WGS sequence"/>
</dbReference>
<protein>
    <submittedName>
        <fullName evidence="2">Uncharacterized protein</fullName>
    </submittedName>
</protein>
<feature type="transmembrane region" description="Helical" evidence="1">
    <location>
        <begin position="6"/>
        <end position="27"/>
    </location>
</feature>
<proteinExistence type="predicted"/>
<organism evidence="2 3">
    <name type="scientific">Acanthoscelides obtectus</name>
    <name type="common">Bean weevil</name>
    <name type="synonym">Bruchus obtectus</name>
    <dbReference type="NCBI Taxonomy" id="200917"/>
    <lineage>
        <taxon>Eukaryota</taxon>
        <taxon>Metazoa</taxon>
        <taxon>Ecdysozoa</taxon>
        <taxon>Arthropoda</taxon>
        <taxon>Hexapoda</taxon>
        <taxon>Insecta</taxon>
        <taxon>Pterygota</taxon>
        <taxon>Neoptera</taxon>
        <taxon>Endopterygota</taxon>
        <taxon>Coleoptera</taxon>
        <taxon>Polyphaga</taxon>
        <taxon>Cucujiformia</taxon>
        <taxon>Chrysomeloidea</taxon>
        <taxon>Chrysomelidae</taxon>
        <taxon>Bruchinae</taxon>
        <taxon>Bruchini</taxon>
        <taxon>Acanthoscelides</taxon>
    </lineage>
</organism>
<accession>A0A9P0LTG1</accession>
<dbReference type="OrthoDB" id="1890790at2759"/>
<name>A0A9P0LTG1_ACAOB</name>
<keyword evidence="1" id="KW-1133">Transmembrane helix</keyword>
<comment type="caution">
    <text evidence="2">The sequence shown here is derived from an EMBL/GenBank/DDBJ whole genome shotgun (WGS) entry which is preliminary data.</text>
</comment>
<keyword evidence="1" id="KW-0812">Transmembrane</keyword>
<sequence length="95" mass="11290">MSKKTYTSTFILFVTFSNFHFCSYRVVKNKSQICQLNKPTSIETCQEIVFFFELKKMNYLFFQFIKASQHAAFGQPSYFCMEQKNLVIRIEILAK</sequence>
<evidence type="ECO:0000256" key="1">
    <source>
        <dbReference type="SAM" id="Phobius"/>
    </source>
</evidence>
<dbReference type="AlphaFoldDB" id="A0A9P0LTG1"/>
<dbReference type="EMBL" id="CAKOFQ010007312">
    <property type="protein sequence ID" value="CAH1998068.1"/>
    <property type="molecule type" value="Genomic_DNA"/>
</dbReference>
<evidence type="ECO:0000313" key="3">
    <source>
        <dbReference type="Proteomes" id="UP001152888"/>
    </source>
</evidence>
<keyword evidence="1" id="KW-0472">Membrane</keyword>